<proteinExistence type="inferred from homology"/>
<comment type="similarity">
    <text evidence="3">Belongs to the CAVIN family.</text>
</comment>
<dbReference type="PANTHER" id="PTHR15240">
    <property type="entry name" value="CAVIN"/>
    <property type="match status" value="1"/>
</dbReference>
<accession>A0A8C4YUF4</accession>
<evidence type="ECO:0000313" key="7">
    <source>
        <dbReference type="Ensembl" id="ENSGMOP00000000934.2"/>
    </source>
</evidence>
<dbReference type="InterPro" id="IPR026752">
    <property type="entry name" value="Cavin_fam"/>
</dbReference>
<dbReference type="GO" id="GO:0005901">
    <property type="term" value="C:caveola"/>
    <property type="evidence" value="ECO:0007669"/>
    <property type="project" value="UniProtKB-SubCell"/>
</dbReference>
<protein>
    <recommendedName>
        <fullName evidence="9">Caveolae associated protein 2b</fullName>
    </recommendedName>
</protein>
<evidence type="ECO:0000313" key="8">
    <source>
        <dbReference type="Proteomes" id="UP000694546"/>
    </source>
</evidence>
<evidence type="ECO:0000256" key="5">
    <source>
        <dbReference type="ARBA" id="ARBA00023136"/>
    </source>
</evidence>
<keyword evidence="8" id="KW-1185">Reference proteome</keyword>
<evidence type="ECO:0008006" key="9">
    <source>
        <dbReference type="Google" id="ProtNLM"/>
    </source>
</evidence>
<comment type="subcellular location">
    <subcellularLocation>
        <location evidence="2">Cytoplasm</location>
    </subcellularLocation>
    <subcellularLocation>
        <location evidence="1">Membrane</location>
        <location evidence="1">Caveola</location>
    </subcellularLocation>
</comment>
<reference evidence="7" key="2">
    <citation type="submission" date="2025-09" db="UniProtKB">
        <authorList>
            <consortium name="Ensembl"/>
        </authorList>
    </citation>
    <scope>IDENTIFICATION</scope>
</reference>
<dbReference type="AlphaFoldDB" id="A0A8C4YUF4"/>
<name>A0A8C4YUF4_GADMO</name>
<reference evidence="7" key="1">
    <citation type="submission" date="2025-08" db="UniProtKB">
        <authorList>
            <consortium name="Ensembl"/>
        </authorList>
    </citation>
    <scope>IDENTIFICATION</scope>
</reference>
<dbReference type="Pfam" id="PF15237">
    <property type="entry name" value="PTRF_SDPR"/>
    <property type="match status" value="1"/>
</dbReference>
<feature type="region of interest" description="Disordered" evidence="6">
    <location>
        <begin position="190"/>
        <end position="362"/>
    </location>
</feature>
<evidence type="ECO:0000256" key="2">
    <source>
        <dbReference type="ARBA" id="ARBA00004496"/>
    </source>
</evidence>
<dbReference type="GeneTree" id="ENSGT00950000182910"/>
<evidence type="ECO:0000256" key="3">
    <source>
        <dbReference type="ARBA" id="ARBA00008836"/>
    </source>
</evidence>
<keyword evidence="4" id="KW-0963">Cytoplasm</keyword>
<dbReference type="GO" id="GO:0005080">
    <property type="term" value="F:protein kinase C binding"/>
    <property type="evidence" value="ECO:0007669"/>
    <property type="project" value="TreeGrafter"/>
</dbReference>
<evidence type="ECO:0000256" key="6">
    <source>
        <dbReference type="SAM" id="MobiDB-lite"/>
    </source>
</evidence>
<evidence type="ECO:0000256" key="4">
    <source>
        <dbReference type="ARBA" id="ARBA00022490"/>
    </source>
</evidence>
<organism evidence="7 8">
    <name type="scientific">Gadus morhua</name>
    <name type="common">Atlantic cod</name>
    <dbReference type="NCBI Taxonomy" id="8049"/>
    <lineage>
        <taxon>Eukaryota</taxon>
        <taxon>Metazoa</taxon>
        <taxon>Chordata</taxon>
        <taxon>Craniata</taxon>
        <taxon>Vertebrata</taxon>
        <taxon>Euteleostomi</taxon>
        <taxon>Actinopterygii</taxon>
        <taxon>Neopterygii</taxon>
        <taxon>Teleostei</taxon>
        <taxon>Neoteleostei</taxon>
        <taxon>Acanthomorphata</taxon>
        <taxon>Zeiogadaria</taxon>
        <taxon>Gadariae</taxon>
        <taxon>Gadiformes</taxon>
        <taxon>Gadoidei</taxon>
        <taxon>Gadidae</taxon>
        <taxon>Gadus</taxon>
    </lineage>
</organism>
<dbReference type="OMA" id="ESHQNQD"/>
<feature type="compositionally biased region" description="Basic and acidic residues" evidence="6">
    <location>
        <begin position="281"/>
        <end position="300"/>
    </location>
</feature>
<sequence length="362" mass="40957">QQQQQQHHPLSTMVTTEEPQTQELLLVNMLDTVQGNQQRMEVQQVDMETVVMGIQADVTKLSRNHSNTANTVSKLLDKSRKLSVTMKEVRERMERQGVQVKKNNFKVLIFQVSECVCVCPRPPQDGPAPEEGLHTIDLSSDEDVGLEAELEEEGEELHDLDFMEKTRAEKIKRSSLKKVDSLKRAFSKHNIEKKMTKMSSKIVSQEQRDKIKKSLASNQQRASFKVPPLSFSLRKSQPAEPQAPSQTGDSPRAEAHVELSPLDLADEDLPFTEVHCPARPRAAEERGEERGGEERERGEEISGLSEGEVSRVSRGVSVEYSLSATLPQGRHSHSAWGEEDDEEEREGEERAEEKERGEEKRE</sequence>
<feature type="compositionally biased region" description="Low complexity" evidence="6">
    <location>
        <begin position="305"/>
        <end position="319"/>
    </location>
</feature>
<dbReference type="PANTHER" id="PTHR15240:SF1">
    <property type="entry name" value="CAVEOLAE-ASSOCIATED PROTEIN 2"/>
    <property type="match status" value="1"/>
</dbReference>
<keyword evidence="5" id="KW-0472">Membrane</keyword>
<feature type="compositionally biased region" description="Acidic residues" evidence="6">
    <location>
        <begin position="337"/>
        <end position="346"/>
    </location>
</feature>
<feature type="compositionally biased region" description="Basic and acidic residues" evidence="6">
    <location>
        <begin position="347"/>
        <end position="362"/>
    </location>
</feature>
<dbReference type="Proteomes" id="UP000694546">
    <property type="component" value="Chromosome 4"/>
</dbReference>
<dbReference type="Ensembl" id="ENSGMOT00000000970.2">
    <property type="protein sequence ID" value="ENSGMOP00000000934.2"/>
    <property type="gene ID" value="ENSGMOG00000000913.2"/>
</dbReference>
<dbReference type="GO" id="GO:0005737">
    <property type="term" value="C:cytoplasm"/>
    <property type="evidence" value="ECO:0007669"/>
    <property type="project" value="UniProtKB-SubCell"/>
</dbReference>
<evidence type="ECO:0000256" key="1">
    <source>
        <dbReference type="ARBA" id="ARBA00004345"/>
    </source>
</evidence>